<keyword evidence="2" id="KW-1185">Reference proteome</keyword>
<gene>
    <name evidence="1" type="ORF">KDK95_30280</name>
</gene>
<comment type="caution">
    <text evidence="1">The sequence shown here is derived from an EMBL/GenBank/DDBJ whole genome shotgun (WGS) entry which is preliminary data.</text>
</comment>
<reference evidence="1" key="1">
    <citation type="submission" date="2021-04" db="EMBL/GenBank/DDBJ databases">
        <title>Genome based classification of Actinospica acidithermotolerans sp. nov., an actinobacterium isolated from an Indonesian hot spring.</title>
        <authorList>
            <person name="Kusuma A.B."/>
            <person name="Putra K.E."/>
            <person name="Nafisah S."/>
            <person name="Loh J."/>
            <person name="Nouioui I."/>
            <person name="Goodfellow M."/>
        </authorList>
    </citation>
    <scope>NUCLEOTIDE SEQUENCE</scope>
    <source>
        <strain evidence="1">MGRD01-02</strain>
    </source>
</reference>
<organism evidence="1 2">
    <name type="scientific">Actinospica acidithermotolerans</name>
    <dbReference type="NCBI Taxonomy" id="2828514"/>
    <lineage>
        <taxon>Bacteria</taxon>
        <taxon>Bacillati</taxon>
        <taxon>Actinomycetota</taxon>
        <taxon>Actinomycetes</taxon>
        <taxon>Catenulisporales</taxon>
        <taxon>Actinospicaceae</taxon>
        <taxon>Actinospica</taxon>
    </lineage>
</organism>
<evidence type="ECO:0000313" key="1">
    <source>
        <dbReference type="EMBL" id="MBR7830628.1"/>
    </source>
</evidence>
<proteinExistence type="predicted"/>
<protein>
    <submittedName>
        <fullName evidence="1">Uncharacterized protein</fullName>
    </submittedName>
</protein>
<sequence>MPFDPADFPPATFHRLIAEAMTGPACFTAALHLQEWIRDLLHAGFAPGALLVHPPAHGQRVFEVADLAGLLTARAEFGSHWPTRTMLGPTRGERWWASCSGLIPTASILAATGQLEASGHDPGARLAAAGWIETADGEDGVTAWSTPDALRTAHRVEEGPDHGWLIHRTDLPGQPVISAALTTPPGVIAALALTD</sequence>
<accession>A0A941EHR1</accession>
<dbReference type="AlphaFoldDB" id="A0A941EHR1"/>
<dbReference type="EMBL" id="JAGSOH010000144">
    <property type="protein sequence ID" value="MBR7830628.1"/>
    <property type="molecule type" value="Genomic_DNA"/>
</dbReference>
<evidence type="ECO:0000313" key="2">
    <source>
        <dbReference type="Proteomes" id="UP000676325"/>
    </source>
</evidence>
<name>A0A941EHR1_9ACTN</name>
<dbReference type="Proteomes" id="UP000676325">
    <property type="component" value="Unassembled WGS sequence"/>
</dbReference>
<dbReference type="RefSeq" id="WP_212521752.1">
    <property type="nucleotide sequence ID" value="NZ_JAGSOH010000144.1"/>
</dbReference>